<dbReference type="AlphaFoldDB" id="A0A1I4EPH5"/>
<evidence type="ECO:0000259" key="1">
    <source>
        <dbReference type="Pfam" id="PF02541"/>
    </source>
</evidence>
<dbReference type="InterPro" id="IPR048951">
    <property type="entry name" value="Ppx_C"/>
</dbReference>
<organism evidence="3 4">
    <name type="scientific">Loktanella salsilacus</name>
    <dbReference type="NCBI Taxonomy" id="195913"/>
    <lineage>
        <taxon>Bacteria</taxon>
        <taxon>Pseudomonadati</taxon>
        <taxon>Pseudomonadota</taxon>
        <taxon>Alphaproteobacteria</taxon>
        <taxon>Rhodobacterales</taxon>
        <taxon>Roseobacteraceae</taxon>
        <taxon>Loktanella</taxon>
    </lineage>
</organism>
<dbReference type="PANTHER" id="PTHR30005">
    <property type="entry name" value="EXOPOLYPHOSPHATASE"/>
    <property type="match status" value="1"/>
</dbReference>
<proteinExistence type="predicted"/>
<keyword evidence="4" id="KW-1185">Reference proteome</keyword>
<evidence type="ECO:0000259" key="2">
    <source>
        <dbReference type="Pfam" id="PF21697"/>
    </source>
</evidence>
<evidence type="ECO:0000313" key="3">
    <source>
        <dbReference type="EMBL" id="SFL07648.1"/>
    </source>
</evidence>
<dbReference type="Gene3D" id="3.30.420.40">
    <property type="match status" value="1"/>
</dbReference>
<dbReference type="GeneID" id="97890404"/>
<dbReference type="OrthoDB" id="3698573at2"/>
<dbReference type="InterPro" id="IPR003695">
    <property type="entry name" value="Ppx_GppA_N"/>
</dbReference>
<gene>
    <name evidence="3" type="ORF">SAMN04488004_107101</name>
</gene>
<name>A0A1I4EPH5_9RHOB</name>
<dbReference type="EMBL" id="FOTF01000007">
    <property type="protein sequence ID" value="SFL07648.1"/>
    <property type="molecule type" value="Genomic_DNA"/>
</dbReference>
<dbReference type="InterPro" id="IPR050273">
    <property type="entry name" value="GppA/Ppx_hydrolase"/>
</dbReference>
<dbReference type="Gene3D" id="3.30.420.150">
    <property type="entry name" value="Exopolyphosphatase. Domain 2"/>
    <property type="match status" value="1"/>
</dbReference>
<dbReference type="SUPFAM" id="SSF53067">
    <property type="entry name" value="Actin-like ATPase domain"/>
    <property type="match status" value="2"/>
</dbReference>
<evidence type="ECO:0000313" key="4">
    <source>
        <dbReference type="Proteomes" id="UP000199550"/>
    </source>
</evidence>
<protein>
    <submittedName>
        <fullName evidence="3">Exopolyphosphatase / guanosine-5'-triphosphate,3'-diphosphate pyrophosphatase</fullName>
    </submittedName>
</protein>
<dbReference type="STRING" id="195913.SAMN04488004_107101"/>
<feature type="domain" description="Ppx/GppA phosphatase N-terminal" evidence="1">
    <location>
        <begin position="46"/>
        <end position="323"/>
    </location>
</feature>
<accession>A0A1I4EPH5</accession>
<dbReference type="GO" id="GO:0016462">
    <property type="term" value="F:pyrophosphatase activity"/>
    <property type="evidence" value="ECO:0007669"/>
    <property type="project" value="TreeGrafter"/>
</dbReference>
<dbReference type="InterPro" id="IPR043129">
    <property type="entry name" value="ATPase_NBD"/>
</dbReference>
<dbReference type="SUPFAM" id="SSF109604">
    <property type="entry name" value="HD-domain/PDEase-like"/>
    <property type="match status" value="1"/>
</dbReference>
<dbReference type="Proteomes" id="UP000199550">
    <property type="component" value="Unassembled WGS sequence"/>
</dbReference>
<dbReference type="PANTHER" id="PTHR30005:SF0">
    <property type="entry name" value="RETROGRADE REGULATION PROTEIN 2"/>
    <property type="match status" value="1"/>
</dbReference>
<reference evidence="4" key="1">
    <citation type="submission" date="2016-10" db="EMBL/GenBank/DDBJ databases">
        <authorList>
            <person name="Varghese N."/>
            <person name="Submissions S."/>
        </authorList>
    </citation>
    <scope>NUCLEOTIDE SEQUENCE [LARGE SCALE GENOMIC DNA]</scope>
    <source>
        <strain evidence="4">DSM 16199</strain>
    </source>
</reference>
<dbReference type="Gene3D" id="1.10.3210.10">
    <property type="entry name" value="Hypothetical protein af1432"/>
    <property type="match status" value="1"/>
</dbReference>
<dbReference type="CDD" id="cd24052">
    <property type="entry name" value="ASKHA_NBD_HpPPX-GppA-like"/>
    <property type="match status" value="1"/>
</dbReference>
<dbReference type="RefSeq" id="WP_090188022.1">
    <property type="nucleotide sequence ID" value="NZ_CAXYBM010000018.1"/>
</dbReference>
<sequence>MTDDTATETIDWGPFGRPLFDDAASQNLSRVGVVDVGSNSVRLVVFDGAARSPAYFYNEKIMCALGAGLSDTGRLNPEGRVRALSAIRRFAALAQGMGIAPLTAVATAAVREASDGPDFRAEVERETGIKLWVIDGEEEARLSAQGVLLGWPGSFGTVCDIGGSSMELADLSEGRVGRRVTSPLGPLKLREVKGGKKALKAHIKTIIADLHEKMDYETGMRLFLVGGSWRAIARVDMERRGYPLTVLHEYRMTARRIGETAHYIADSDLQDLRSRCGISDSRMSLVPLAVLVLKELVRVFKPKDVAVSSYGIREGMLYEQMPRALRERDPLIEACRFAEAKDARLPGFGRLLYDFVKPLFPRANWQRLRIIKAACLLHDVSWRAHPDYRAEITFDNATRANLGGLKHSERVQLGLALMKRYSSKTPDGRFAPLFAMLSPEQMKEADILGRALRFGAMLWLEGDTPPGTIKWSAKSKHLTLTLAAGARPLYGEVAASRLTALAQAMDATFEVKFKG</sequence>
<dbReference type="Pfam" id="PF21697">
    <property type="entry name" value="Ppx_C"/>
    <property type="match status" value="1"/>
</dbReference>
<feature type="domain" description="Exopolyphosphatase C-terminal" evidence="2">
    <location>
        <begin position="369"/>
        <end position="503"/>
    </location>
</feature>
<dbReference type="Pfam" id="PF02541">
    <property type="entry name" value="Ppx-GppA"/>
    <property type="match status" value="1"/>
</dbReference>